<proteinExistence type="predicted"/>
<reference evidence="1" key="1">
    <citation type="journal article" date="2018" name="J. Virol.">
        <title>Crustacean Genome Exploration Reveals the Evolutionary Origin of White Spot Syndrome Virus.</title>
        <authorList>
            <person name="Kawato S."/>
            <person name="Shitara A."/>
            <person name="Wang Y."/>
            <person name="Nozaki R."/>
            <person name="Kondo H."/>
            <person name="Hirono I."/>
        </authorList>
    </citation>
    <scope>NUCLEOTIDE SEQUENCE</scope>
    <source>
        <strain evidence="1">TUMSAT-1</strain>
    </source>
</reference>
<dbReference type="EMBL" id="BFCC01000002">
    <property type="protein sequence ID" value="GBG35383.1"/>
    <property type="molecule type" value="Genomic_DNA"/>
</dbReference>
<sequence>MASFPTIDDGNLSEDMISIDGLELGARLLIAAIVERKKNDGDDSTSKRTKTTSSSSIGFVPDTPVDKVVKNDPHQVDRVIERLREELNYWRKSIIPDIGKTGRLETMIKTWMLRIVRAALGVPLDAQWSPDELNYCKIDVLKDRILNRLILLGRKKSSSPMPHPVIVEAVINCSSLHYKIWQTYMKSANKPCGGGSINNRFYLLYRLVGFWDKIINNWYANYHDNVKRDSMLAFVCSGASSMFRHSRIPLCYECNDQCMGIRYPAETVNDQRVIDYVVKLFLELVLSPHIHIEWKLEMSKYLASKGIAMVSQAFGAKEEGSNSDTMTDVRETGPFQPCAARFWDFCKSEKPPHSVEYALITPEPASTPCLSSGAGVFGSINAAYFCPKVADSIPFKALTVLTKLKNPSTRRWIEEGSVLMFNMYPLTVSNSPVGYGRRNITNWKFKSSFVSSIISSIVTSRRRRRNAHDKGSRSSDLLSEGNGTFVKTVLFNCKSELDDVSGNRLFDKTLSFEGDLLGGAITTQQLEKYDTVNVCFPRLSE</sequence>
<comment type="caution">
    <text evidence="1">The sequence shown here is derived from an EMBL/GenBank/DDBJ whole genome shotgun (WGS) entry which is preliminary data.</text>
</comment>
<organism evidence="1">
    <name type="scientific">Hemigrapsus takanoi nimavirus</name>
    <dbReference type="NCBI Taxonomy" id="2133792"/>
    <lineage>
        <taxon>Viruses</taxon>
        <taxon>Viruses incertae sedis</taxon>
        <taxon>Naldaviricetes</taxon>
        <taxon>Nimaviridae</taxon>
    </lineage>
</organism>
<protein>
    <submittedName>
        <fullName evidence="1">Wsv427-like protein</fullName>
    </submittedName>
</protein>
<accession>A0A401IP37</accession>
<name>A0A401IP37_9VIRU</name>
<evidence type="ECO:0000313" key="1">
    <source>
        <dbReference type="EMBL" id="GBG35383.1"/>
    </source>
</evidence>